<sequence length="316" mass="35400">MIAQATVVSYLLAKSTPKPVHAPRKPPPTHGSTLCTWTKSRKSFVTRFIISQRGPVSAVLKLIENWSPTKTSRLASFVVDMFYTAMVDVAHELGVPSYVFYPSSASSLGLFLYLQGLADFENRDLKEYKDSDEAISISIPTKFQETKGIIVNTFLELEPHAVRALVNLPSVYLVGPIIQYSNDDNKKLDEIMKWLDEKPDSSVVFLCFGSRGSFEADQEKFEFLGEFENVGEFLPDGFLERTSRVGKVIGWSPQVAVLAHRAVRGFVWHCMWNSTLESVWCGVPMAAWPLAAEQQANAFQLTTELGLLLRLRLQEG</sequence>
<comment type="caution">
    <text evidence="3">The sequence shown here is derived from an EMBL/GenBank/DDBJ whole genome shotgun (WGS) entry which is preliminary data.</text>
</comment>
<keyword evidence="4" id="KW-1185">Reference proteome</keyword>
<dbReference type="Gene3D" id="3.40.50.2000">
    <property type="entry name" value="Glycogen Phosphorylase B"/>
    <property type="match status" value="4"/>
</dbReference>
<reference evidence="3" key="1">
    <citation type="submission" date="2019-12" db="EMBL/GenBank/DDBJ databases">
        <authorList>
            <person name="Scholes J."/>
        </authorList>
    </citation>
    <scope>NUCLEOTIDE SEQUENCE</scope>
</reference>
<dbReference type="PANTHER" id="PTHR48048">
    <property type="entry name" value="GLYCOSYLTRANSFERASE"/>
    <property type="match status" value="1"/>
</dbReference>
<dbReference type="CDD" id="cd03784">
    <property type="entry name" value="GT1_Gtf-like"/>
    <property type="match status" value="1"/>
</dbReference>
<evidence type="ECO:0000313" key="4">
    <source>
        <dbReference type="Proteomes" id="UP001153555"/>
    </source>
</evidence>
<dbReference type="Pfam" id="PF00201">
    <property type="entry name" value="UDPGT"/>
    <property type="match status" value="1"/>
</dbReference>
<protein>
    <submittedName>
        <fullName evidence="3">UDP-glycosyltransferase 71B2</fullName>
    </submittedName>
</protein>
<dbReference type="OrthoDB" id="5835829at2759"/>
<evidence type="ECO:0000313" key="3">
    <source>
        <dbReference type="EMBL" id="CAA0810719.1"/>
    </source>
</evidence>
<dbReference type="PANTHER" id="PTHR48048:SF45">
    <property type="entry name" value="GLYCOSYLTRANSFERASE"/>
    <property type="match status" value="1"/>
</dbReference>
<evidence type="ECO:0000256" key="1">
    <source>
        <dbReference type="ARBA" id="ARBA00009995"/>
    </source>
</evidence>
<dbReference type="InterPro" id="IPR050481">
    <property type="entry name" value="UDP-glycosyltransf_plant"/>
</dbReference>
<dbReference type="SUPFAM" id="SSF53756">
    <property type="entry name" value="UDP-Glycosyltransferase/glycogen phosphorylase"/>
    <property type="match status" value="1"/>
</dbReference>
<dbReference type="GO" id="GO:0035251">
    <property type="term" value="F:UDP-glucosyltransferase activity"/>
    <property type="evidence" value="ECO:0007669"/>
    <property type="project" value="InterPro"/>
</dbReference>
<evidence type="ECO:0000256" key="2">
    <source>
        <dbReference type="ARBA" id="ARBA00022679"/>
    </source>
</evidence>
<comment type="similarity">
    <text evidence="1">Belongs to the UDP-glycosyltransferase family.</text>
</comment>
<name>A0A9N7R4K5_STRHE</name>
<keyword evidence="2" id="KW-0808">Transferase</keyword>
<dbReference type="Proteomes" id="UP001153555">
    <property type="component" value="Unassembled WGS sequence"/>
</dbReference>
<proteinExistence type="inferred from homology"/>
<dbReference type="InterPro" id="IPR002213">
    <property type="entry name" value="UDP_glucos_trans"/>
</dbReference>
<organism evidence="3 4">
    <name type="scientific">Striga hermonthica</name>
    <name type="common">Purple witchweed</name>
    <name type="synonym">Buchnera hermonthica</name>
    <dbReference type="NCBI Taxonomy" id="68872"/>
    <lineage>
        <taxon>Eukaryota</taxon>
        <taxon>Viridiplantae</taxon>
        <taxon>Streptophyta</taxon>
        <taxon>Embryophyta</taxon>
        <taxon>Tracheophyta</taxon>
        <taxon>Spermatophyta</taxon>
        <taxon>Magnoliopsida</taxon>
        <taxon>eudicotyledons</taxon>
        <taxon>Gunneridae</taxon>
        <taxon>Pentapetalae</taxon>
        <taxon>asterids</taxon>
        <taxon>lamiids</taxon>
        <taxon>Lamiales</taxon>
        <taxon>Orobanchaceae</taxon>
        <taxon>Buchnereae</taxon>
        <taxon>Striga</taxon>
    </lineage>
</organism>
<gene>
    <name evidence="3" type="ORF">SHERM_12267</name>
</gene>
<accession>A0A9N7R4K5</accession>
<dbReference type="AlphaFoldDB" id="A0A9N7R4K5"/>
<dbReference type="EMBL" id="CACSLK010006441">
    <property type="protein sequence ID" value="CAA0810719.1"/>
    <property type="molecule type" value="Genomic_DNA"/>
</dbReference>